<proteinExistence type="predicted"/>
<dbReference type="EMBL" id="LAZR01004369">
    <property type="protein sequence ID" value="KKN09246.1"/>
    <property type="molecule type" value="Genomic_DNA"/>
</dbReference>
<name>A0A0F9Q7N0_9ZZZZ</name>
<protein>
    <submittedName>
        <fullName evidence="1">Uncharacterized protein</fullName>
    </submittedName>
</protein>
<gene>
    <name evidence="1" type="ORF">LCGC14_1048480</name>
</gene>
<organism evidence="1">
    <name type="scientific">marine sediment metagenome</name>
    <dbReference type="NCBI Taxonomy" id="412755"/>
    <lineage>
        <taxon>unclassified sequences</taxon>
        <taxon>metagenomes</taxon>
        <taxon>ecological metagenomes</taxon>
    </lineage>
</organism>
<evidence type="ECO:0000313" key="1">
    <source>
        <dbReference type="EMBL" id="KKN09246.1"/>
    </source>
</evidence>
<sequence>MHYSNEYKQDLKYLCIKYGYDVSNESLIKEIEKALTFKDSYSGLTQERENQLNIYAKKIIDDLKKRGIKKD</sequence>
<dbReference type="AlphaFoldDB" id="A0A0F9Q7N0"/>
<accession>A0A0F9Q7N0</accession>
<reference evidence="1" key="1">
    <citation type="journal article" date="2015" name="Nature">
        <title>Complex archaea that bridge the gap between prokaryotes and eukaryotes.</title>
        <authorList>
            <person name="Spang A."/>
            <person name="Saw J.H."/>
            <person name="Jorgensen S.L."/>
            <person name="Zaremba-Niedzwiedzka K."/>
            <person name="Martijn J."/>
            <person name="Lind A.E."/>
            <person name="van Eijk R."/>
            <person name="Schleper C."/>
            <person name="Guy L."/>
            <person name="Ettema T.J."/>
        </authorList>
    </citation>
    <scope>NUCLEOTIDE SEQUENCE</scope>
</reference>
<comment type="caution">
    <text evidence="1">The sequence shown here is derived from an EMBL/GenBank/DDBJ whole genome shotgun (WGS) entry which is preliminary data.</text>
</comment>